<protein>
    <submittedName>
        <fullName evidence="1">Uncharacterized protein</fullName>
    </submittedName>
</protein>
<keyword evidence="2" id="KW-1185">Reference proteome</keyword>
<name>A0A4Y2GP37_ARAVE</name>
<gene>
    <name evidence="1" type="ORF">AVEN_7755_1</name>
</gene>
<evidence type="ECO:0000313" key="1">
    <source>
        <dbReference type="EMBL" id="GBM54529.1"/>
    </source>
</evidence>
<dbReference type="AlphaFoldDB" id="A0A4Y2GP37"/>
<accession>A0A4Y2GP37</accession>
<dbReference type="EMBL" id="BGPR01255168">
    <property type="protein sequence ID" value="GBM54529.1"/>
    <property type="molecule type" value="Genomic_DNA"/>
</dbReference>
<proteinExistence type="predicted"/>
<evidence type="ECO:0000313" key="2">
    <source>
        <dbReference type="Proteomes" id="UP000499080"/>
    </source>
</evidence>
<organism evidence="1 2">
    <name type="scientific">Araneus ventricosus</name>
    <name type="common">Orbweaver spider</name>
    <name type="synonym">Epeira ventricosa</name>
    <dbReference type="NCBI Taxonomy" id="182803"/>
    <lineage>
        <taxon>Eukaryota</taxon>
        <taxon>Metazoa</taxon>
        <taxon>Ecdysozoa</taxon>
        <taxon>Arthropoda</taxon>
        <taxon>Chelicerata</taxon>
        <taxon>Arachnida</taxon>
        <taxon>Araneae</taxon>
        <taxon>Araneomorphae</taxon>
        <taxon>Entelegynae</taxon>
        <taxon>Araneoidea</taxon>
        <taxon>Araneidae</taxon>
        <taxon>Araneus</taxon>
    </lineage>
</organism>
<comment type="caution">
    <text evidence="1">The sequence shown here is derived from an EMBL/GenBank/DDBJ whole genome shotgun (WGS) entry which is preliminary data.</text>
</comment>
<dbReference type="Proteomes" id="UP000499080">
    <property type="component" value="Unassembled WGS sequence"/>
</dbReference>
<sequence>MTRPPLPLIGHCGYYHERLMRRSLRQRYDPSSAGGNSTPPLLYLTGKRDSAYLYGLIFNPLTTKSSQNLMTAITLLCMKIGPDTIPANSYVK</sequence>
<reference evidence="1 2" key="1">
    <citation type="journal article" date="2019" name="Sci. Rep.">
        <title>Orb-weaving spider Araneus ventricosus genome elucidates the spidroin gene catalogue.</title>
        <authorList>
            <person name="Kono N."/>
            <person name="Nakamura H."/>
            <person name="Ohtoshi R."/>
            <person name="Moran D.A.P."/>
            <person name="Shinohara A."/>
            <person name="Yoshida Y."/>
            <person name="Fujiwara M."/>
            <person name="Mori M."/>
            <person name="Tomita M."/>
            <person name="Arakawa K."/>
        </authorList>
    </citation>
    <scope>NUCLEOTIDE SEQUENCE [LARGE SCALE GENOMIC DNA]</scope>
</reference>